<feature type="transmembrane region" description="Helical" evidence="1">
    <location>
        <begin position="153"/>
        <end position="173"/>
    </location>
</feature>
<keyword evidence="1" id="KW-0472">Membrane</keyword>
<evidence type="ECO:0000313" key="4">
    <source>
        <dbReference type="Proteomes" id="UP000321464"/>
    </source>
</evidence>
<dbReference type="RefSeq" id="WP_147158519.1">
    <property type="nucleotide sequence ID" value="NZ_BJYR01000007.1"/>
</dbReference>
<reference evidence="3 4" key="1">
    <citation type="submission" date="2019-07" db="EMBL/GenBank/DDBJ databases">
        <title>Whole genome shotgun sequence of Novosphingobium sediminis NBRC 106119.</title>
        <authorList>
            <person name="Hosoyama A."/>
            <person name="Uohara A."/>
            <person name="Ohji S."/>
            <person name="Ichikawa N."/>
        </authorList>
    </citation>
    <scope>NUCLEOTIDE SEQUENCE [LARGE SCALE GENOMIC DNA]</scope>
    <source>
        <strain evidence="3 4">NBRC 106119</strain>
    </source>
</reference>
<organism evidence="3 4">
    <name type="scientific">Novosphingobium sediminis</name>
    <dbReference type="NCBI Taxonomy" id="707214"/>
    <lineage>
        <taxon>Bacteria</taxon>
        <taxon>Pseudomonadati</taxon>
        <taxon>Pseudomonadota</taxon>
        <taxon>Alphaproteobacteria</taxon>
        <taxon>Sphingomonadales</taxon>
        <taxon>Sphingomonadaceae</taxon>
        <taxon>Novosphingobium</taxon>
    </lineage>
</organism>
<sequence length="259" mass="28217">MRIILVILSLFLASCSQSRMNDTLATPQEKAIATRFIAALQSGRLESVKANLEPQLYTQTDEIEPQIQPGLPKEANYTLVTVNVQTNTANGVSKTLKALNYEFGAGTKWTVFQIVLSDASGRTLVIGWHALPSDHQPTAGGDFTLAGKSALHYAWLVAMALSTITIVFTLIVVGRSKGVKRRWLWAIGSALGLGQFTLNWSTGALMVRPLGFFVLGSAVFKASPFDPWMLSFSLPIVAVIFLLRRKALMAQQNGTGDFE</sequence>
<evidence type="ECO:0000313" key="3">
    <source>
        <dbReference type="EMBL" id="GEN99149.1"/>
    </source>
</evidence>
<feature type="chain" id="PRO_5021921690" description="Lipoprotein" evidence="2">
    <location>
        <begin position="21"/>
        <end position="259"/>
    </location>
</feature>
<evidence type="ECO:0008006" key="5">
    <source>
        <dbReference type="Google" id="ProtNLM"/>
    </source>
</evidence>
<feature type="transmembrane region" description="Helical" evidence="1">
    <location>
        <begin position="227"/>
        <end position="243"/>
    </location>
</feature>
<dbReference type="EMBL" id="BJYR01000007">
    <property type="protein sequence ID" value="GEN99149.1"/>
    <property type="molecule type" value="Genomic_DNA"/>
</dbReference>
<keyword evidence="1" id="KW-1133">Transmembrane helix</keyword>
<dbReference type="Proteomes" id="UP000321464">
    <property type="component" value="Unassembled WGS sequence"/>
</dbReference>
<proteinExistence type="predicted"/>
<comment type="caution">
    <text evidence="3">The sequence shown here is derived from an EMBL/GenBank/DDBJ whole genome shotgun (WGS) entry which is preliminary data.</text>
</comment>
<keyword evidence="2" id="KW-0732">Signal</keyword>
<gene>
    <name evidence="3" type="ORF">NSE01_09820</name>
</gene>
<protein>
    <recommendedName>
        <fullName evidence="5">Lipoprotein</fullName>
    </recommendedName>
</protein>
<name>A0A512AHG7_9SPHN</name>
<dbReference type="OrthoDB" id="7554938at2"/>
<evidence type="ECO:0000256" key="1">
    <source>
        <dbReference type="SAM" id="Phobius"/>
    </source>
</evidence>
<keyword evidence="1" id="KW-0812">Transmembrane</keyword>
<evidence type="ECO:0000256" key="2">
    <source>
        <dbReference type="SAM" id="SignalP"/>
    </source>
</evidence>
<dbReference type="AlphaFoldDB" id="A0A512AHG7"/>
<accession>A0A512AHG7</accession>
<dbReference type="PROSITE" id="PS51257">
    <property type="entry name" value="PROKAR_LIPOPROTEIN"/>
    <property type="match status" value="1"/>
</dbReference>
<feature type="signal peptide" evidence="2">
    <location>
        <begin position="1"/>
        <end position="20"/>
    </location>
</feature>
<feature type="transmembrane region" description="Helical" evidence="1">
    <location>
        <begin position="185"/>
        <end position="207"/>
    </location>
</feature>
<keyword evidence="4" id="KW-1185">Reference proteome</keyword>